<dbReference type="Proteomes" id="UP001163324">
    <property type="component" value="Chromosome 2"/>
</dbReference>
<accession>A0ACC0VA94</accession>
<evidence type="ECO:0000313" key="2">
    <source>
        <dbReference type="Proteomes" id="UP001163324"/>
    </source>
</evidence>
<organism evidence="1 2">
    <name type="scientific">Trichothecium roseum</name>
    <dbReference type="NCBI Taxonomy" id="47278"/>
    <lineage>
        <taxon>Eukaryota</taxon>
        <taxon>Fungi</taxon>
        <taxon>Dikarya</taxon>
        <taxon>Ascomycota</taxon>
        <taxon>Pezizomycotina</taxon>
        <taxon>Sordariomycetes</taxon>
        <taxon>Hypocreomycetidae</taxon>
        <taxon>Hypocreales</taxon>
        <taxon>Hypocreales incertae sedis</taxon>
        <taxon>Trichothecium</taxon>
    </lineage>
</organism>
<protein>
    <submittedName>
        <fullName evidence="1">Uncharacterized protein</fullName>
    </submittedName>
</protein>
<evidence type="ECO:0000313" key="1">
    <source>
        <dbReference type="EMBL" id="KAI9903119.1"/>
    </source>
</evidence>
<comment type="caution">
    <text evidence="1">The sequence shown here is derived from an EMBL/GenBank/DDBJ whole genome shotgun (WGS) entry which is preliminary data.</text>
</comment>
<reference evidence="1" key="1">
    <citation type="submission" date="2022-10" db="EMBL/GenBank/DDBJ databases">
        <title>Complete Genome of Trichothecium roseum strain YXFP-22015, a Plant Pathogen Isolated from Citrus.</title>
        <authorList>
            <person name="Wang Y."/>
            <person name="Zhu L."/>
        </authorList>
    </citation>
    <scope>NUCLEOTIDE SEQUENCE</scope>
    <source>
        <strain evidence="1">YXFP-22015</strain>
    </source>
</reference>
<gene>
    <name evidence="1" type="ORF">N3K66_002471</name>
</gene>
<sequence>MTSADTITLENLSDKLPLWSPDDENHLYAIVDMGSNGIRFSITTLEPPKTRLLVPIYSDRAGISLFDALKSNESGELVFPADTITEVSSTLAKFSRIALLHNVPRCNILVFATEAMRRASNAGDMLEAISEKSGGLNVRILHPSVETLFGAVMGSRSGLTDVGGGALFLDLGGGSVQMTWVDTDLDGYEIKAARAGISLPFGAAKLIKVLGNEDQKFVKTELGSLQSGLKSAFDKLVKTFPRLSEIQASYEKGGDALLDVYMCGGGFRGYGSMLMHSDRIQPYPISSIGSYTVTGSTFKQVDRMCHVNDTYDANIFGMSNRRRQQFPAIAAIINNLVEVVPNIGHVTFCKGSNRDGALMMKLPRNIRESNPLEVLADVGDSERPLFDAVLRKLTQAIPADIEFKHSKAVISGGLGQLFVRDMWTRAGHEAETNASFALHHSITRDSDVPGLTHQARAALATALVARWGNKLGRSDLQLLEGLQGISKRHGDEASFWAEYVGTVANVLCKLFPHRPGNIQHFEQAITIEANLKHRKDKKDRVELTILVASESAQGINLKDLSSMLGKIGKRQGKPPKKVNARVSLFTT</sequence>
<dbReference type="EMBL" id="CM047941">
    <property type="protein sequence ID" value="KAI9903119.1"/>
    <property type="molecule type" value="Genomic_DNA"/>
</dbReference>
<proteinExistence type="predicted"/>
<keyword evidence="2" id="KW-1185">Reference proteome</keyword>
<name>A0ACC0VA94_9HYPO</name>